<comment type="caution">
    <text evidence="2">The sequence shown here is derived from an EMBL/GenBank/DDBJ whole genome shotgun (WGS) entry which is preliminary data.</text>
</comment>
<gene>
    <name evidence="2" type="ORF">EI684_13605</name>
</gene>
<protein>
    <submittedName>
        <fullName evidence="2">Uncharacterized protein</fullName>
    </submittedName>
</protein>
<reference evidence="2 3" key="1">
    <citation type="submission" date="2018-12" db="EMBL/GenBank/DDBJ databases">
        <title>Genome Sequence of Candidatus Viridilinea halotolerans isolated from saline sulfide-rich spring.</title>
        <authorList>
            <person name="Grouzdev D.S."/>
            <person name="Burganskaya E.I."/>
            <person name="Krutkina M.S."/>
            <person name="Sukhacheva M.V."/>
            <person name="Gorlenko V.M."/>
        </authorList>
    </citation>
    <scope>NUCLEOTIDE SEQUENCE [LARGE SCALE GENOMIC DNA]</scope>
    <source>
        <strain evidence="2">Chok-6</strain>
    </source>
</reference>
<name>A0A426TX90_9CHLR</name>
<dbReference type="Proteomes" id="UP000280307">
    <property type="component" value="Unassembled WGS sequence"/>
</dbReference>
<evidence type="ECO:0000313" key="3">
    <source>
        <dbReference type="Proteomes" id="UP000280307"/>
    </source>
</evidence>
<organism evidence="2 3">
    <name type="scientific">Candidatus Viridilinea halotolerans</name>
    <dbReference type="NCBI Taxonomy" id="2491704"/>
    <lineage>
        <taxon>Bacteria</taxon>
        <taxon>Bacillati</taxon>
        <taxon>Chloroflexota</taxon>
        <taxon>Chloroflexia</taxon>
        <taxon>Chloroflexales</taxon>
        <taxon>Chloroflexineae</taxon>
        <taxon>Oscillochloridaceae</taxon>
        <taxon>Candidatus Viridilinea</taxon>
    </lineage>
</organism>
<accession>A0A426TX90</accession>
<dbReference type="EMBL" id="RSAS01000539">
    <property type="protein sequence ID" value="RRR70264.1"/>
    <property type="molecule type" value="Genomic_DNA"/>
</dbReference>
<proteinExistence type="predicted"/>
<feature type="region of interest" description="Disordered" evidence="1">
    <location>
        <begin position="78"/>
        <end position="103"/>
    </location>
</feature>
<evidence type="ECO:0000256" key="1">
    <source>
        <dbReference type="SAM" id="MobiDB-lite"/>
    </source>
</evidence>
<dbReference type="AlphaFoldDB" id="A0A426TX90"/>
<sequence>MTTLDMSTPGELRLVLQGEAENVILTTVRRWPHWLRAEVERNPADQSQCVAVTLVTESGQEATLREILRRSFGLIFPPEGGSRTLVAPPNAKPRPRGAKPRLH</sequence>
<evidence type="ECO:0000313" key="2">
    <source>
        <dbReference type="EMBL" id="RRR70264.1"/>
    </source>
</evidence>
<feature type="compositionally biased region" description="Basic residues" evidence="1">
    <location>
        <begin position="93"/>
        <end position="103"/>
    </location>
</feature>